<dbReference type="PANTHER" id="PTHR38597:SF1">
    <property type="entry name" value="BLL3834 PROTEIN"/>
    <property type="match status" value="1"/>
</dbReference>
<gene>
    <name evidence="1" type="ORF">AMJ40_00765</name>
</gene>
<dbReference type="Proteomes" id="UP000051124">
    <property type="component" value="Unassembled WGS sequence"/>
</dbReference>
<protein>
    <recommendedName>
        <fullName evidence="3">DUF763 domain-containing protein</fullName>
    </recommendedName>
</protein>
<dbReference type="AlphaFoldDB" id="A0A0S7WMB7"/>
<comment type="caution">
    <text evidence="1">The sequence shown here is derived from an EMBL/GenBank/DDBJ whole genome shotgun (WGS) entry which is preliminary data.</text>
</comment>
<name>A0A0S7WMB7_UNCT6</name>
<evidence type="ECO:0008006" key="3">
    <source>
        <dbReference type="Google" id="ProtNLM"/>
    </source>
</evidence>
<dbReference type="PANTHER" id="PTHR38597">
    <property type="entry name" value="BLL3834 PROTEIN"/>
    <property type="match status" value="1"/>
</dbReference>
<dbReference type="EMBL" id="LIZT01000005">
    <property type="protein sequence ID" value="KPJ51167.1"/>
    <property type="molecule type" value="Genomic_DNA"/>
</dbReference>
<dbReference type="Pfam" id="PF05559">
    <property type="entry name" value="DUF763"/>
    <property type="match status" value="1"/>
</dbReference>
<reference evidence="1 2" key="1">
    <citation type="journal article" date="2015" name="Microbiome">
        <title>Genomic resolution of linkages in carbon, nitrogen, and sulfur cycling among widespread estuary sediment bacteria.</title>
        <authorList>
            <person name="Baker B.J."/>
            <person name="Lazar C.S."/>
            <person name="Teske A.P."/>
            <person name="Dick G.J."/>
        </authorList>
    </citation>
    <scope>NUCLEOTIDE SEQUENCE [LARGE SCALE GENOMIC DNA]</scope>
    <source>
        <strain evidence="1">DG_26</strain>
    </source>
</reference>
<proteinExistence type="predicted"/>
<dbReference type="InterPro" id="IPR008482">
    <property type="entry name" value="DUF763"/>
</dbReference>
<evidence type="ECO:0000313" key="1">
    <source>
        <dbReference type="EMBL" id="KPJ51167.1"/>
    </source>
</evidence>
<organism evidence="1 2">
    <name type="scientific">candidate division TA06 bacterium DG_26</name>
    <dbReference type="NCBI Taxonomy" id="1703771"/>
    <lineage>
        <taxon>Bacteria</taxon>
        <taxon>Bacteria division TA06</taxon>
    </lineage>
</organism>
<evidence type="ECO:0000313" key="2">
    <source>
        <dbReference type="Proteomes" id="UP000051124"/>
    </source>
</evidence>
<sequence>MGRKGIADLPLHYGRAPRWLFDKMRELAREVIISMVSEFSPQYVLERLSDPFWFQAFGCVLGFDWHSSGLTTTVCGAMKEGLKGVDAELGLFVTGGKGSTSRKTPREIEEKSHYLSGSPDPLVYASRMAAKVDSAGLQDGYTLYHHCFIFTPQGDWCVIQQGMNPANRYARRYHWLSRGLDDFVCEPHKAILSEASGEALNLVALESEGARDVCTELSKEDPAKTVAELHKVKRMHLGAHHHVDLNELNPERIGRILLRTYEGQPEDFERLLGMEGIGPKTMRALALLSELVYGVAPSFRDPARFSFAHGGKDGHPYPVDRDTYSRTIEILKTAVMEARLGHSDKMRTIKRLGEI</sequence>
<accession>A0A0S7WMB7</accession>